<name>A0A498CWW7_9GAMM</name>
<organism evidence="2 3">
    <name type="scientific">Acinetobacter cumulans</name>
    <dbReference type="NCBI Taxonomy" id="2136182"/>
    <lineage>
        <taxon>Bacteria</taxon>
        <taxon>Pseudomonadati</taxon>
        <taxon>Pseudomonadota</taxon>
        <taxon>Gammaproteobacteria</taxon>
        <taxon>Moraxellales</taxon>
        <taxon>Moraxellaceae</taxon>
        <taxon>Acinetobacter</taxon>
    </lineage>
</organism>
<dbReference type="Proteomes" id="UP000267166">
    <property type="component" value="Unassembled WGS sequence"/>
</dbReference>
<dbReference type="EMBL" id="RCHD01000032">
    <property type="protein sequence ID" value="RLL33260.1"/>
    <property type="molecule type" value="Genomic_DNA"/>
</dbReference>
<keyword evidence="1" id="KW-0812">Transmembrane</keyword>
<evidence type="ECO:0000256" key="1">
    <source>
        <dbReference type="SAM" id="Phobius"/>
    </source>
</evidence>
<proteinExistence type="predicted"/>
<dbReference type="AlphaFoldDB" id="A0A498CWW7"/>
<comment type="caution">
    <text evidence="2">The sequence shown here is derived from an EMBL/GenBank/DDBJ whole genome shotgun (WGS) entry which is preliminary data.</text>
</comment>
<evidence type="ECO:0000313" key="3">
    <source>
        <dbReference type="Proteomes" id="UP000267166"/>
    </source>
</evidence>
<sequence length="279" mass="32428">MSEEQLIAEAILQLKQESNVIKDYIFPIAMALFSSLIGALVGYKVYLRQEKLTIERGKLDIANKWSIMAYQMHQQLISIKANYYDRLNSSHPIARAFSVPAILIPHKNYEFNYFELIPIMGGEGKHNLGMLACIFDNYLNLFPILQQRNGLYLEIIHELKKEDIQFNQITNSQIINFVERENLNKLIDLTELTVRRLDDLVTELYAFMSDFPEQAKKAIDSKIIKTYGGLAQFNFTSNQKFQRLLKDVPSPDYSLLSEMTGRSPEELKLRYKPLFKDQE</sequence>
<dbReference type="RefSeq" id="WP_121594696.1">
    <property type="nucleotide sequence ID" value="NZ_RCHD01000032.1"/>
</dbReference>
<gene>
    <name evidence="2" type="ORF">D9K80_12740</name>
</gene>
<reference evidence="2 3" key="1">
    <citation type="submission" date="2018-09" db="EMBL/GenBank/DDBJ databases">
        <title>The draft genome of Acinetobacter sp. strains.</title>
        <authorList>
            <person name="Qin J."/>
            <person name="Feng Y."/>
            <person name="Zong Z."/>
        </authorList>
    </citation>
    <scope>NUCLEOTIDE SEQUENCE [LARGE SCALE GENOMIC DNA]</scope>
    <source>
        <strain evidence="2 3">WCHAc060003</strain>
    </source>
</reference>
<feature type="transmembrane region" description="Helical" evidence="1">
    <location>
        <begin position="24"/>
        <end position="46"/>
    </location>
</feature>
<keyword evidence="1" id="KW-0472">Membrane</keyword>
<keyword evidence="1" id="KW-1133">Transmembrane helix</keyword>
<protein>
    <submittedName>
        <fullName evidence="2">Uncharacterized protein</fullName>
    </submittedName>
</protein>
<evidence type="ECO:0000313" key="2">
    <source>
        <dbReference type="EMBL" id="RLL33260.1"/>
    </source>
</evidence>
<accession>A0A498CWW7</accession>